<dbReference type="OrthoDB" id="836928at2"/>
<accession>A0A1V9DYL6</accession>
<sequence length="241" mass="26937">MAANQDTFARLQQDILLLQGFKPATTQITNWHGLEQLKSAFPNGVFPTGAVHEFFCTGPETVSTSAGFVSGILSSLLKQQGATIWISPGKMIFPPALKHFGMDPEKVIFIHLKNEKEKLFVMEEALKCDSVSAVVGQINEISLTESRRFQLAVEHSKVTGFLIRQNPRNIMTSCVTRWQIAPLPGDDTAGLPGVGFPKWDVQLLKVRNGKPGRWEMQWQSGRFQVTPKYSFEIKVPIRKIV</sequence>
<keyword evidence="2" id="KW-1185">Reference proteome</keyword>
<dbReference type="InterPro" id="IPR027417">
    <property type="entry name" value="P-loop_NTPase"/>
</dbReference>
<evidence type="ECO:0000313" key="1">
    <source>
        <dbReference type="EMBL" id="OQP38899.1"/>
    </source>
</evidence>
<evidence type="ECO:0000313" key="2">
    <source>
        <dbReference type="Proteomes" id="UP000192610"/>
    </source>
</evidence>
<name>A0A1V9DYL6_9BACT</name>
<dbReference type="EMBL" id="LVXG01000082">
    <property type="protein sequence ID" value="OQP38899.1"/>
    <property type="molecule type" value="Genomic_DNA"/>
</dbReference>
<dbReference type="AlphaFoldDB" id="A0A1V9DYL6"/>
<dbReference type="Gene3D" id="3.40.50.300">
    <property type="entry name" value="P-loop containing nucleotide triphosphate hydrolases"/>
    <property type="match status" value="1"/>
</dbReference>
<dbReference type="PIRSF" id="PIRSF034285">
    <property type="entry name" value="UCP034285"/>
    <property type="match status" value="1"/>
</dbReference>
<organism evidence="1 2">
    <name type="scientific">Niastella yeongjuensis</name>
    <dbReference type="NCBI Taxonomy" id="354355"/>
    <lineage>
        <taxon>Bacteria</taxon>
        <taxon>Pseudomonadati</taxon>
        <taxon>Bacteroidota</taxon>
        <taxon>Chitinophagia</taxon>
        <taxon>Chitinophagales</taxon>
        <taxon>Chitinophagaceae</taxon>
        <taxon>Niastella</taxon>
    </lineage>
</organism>
<dbReference type="STRING" id="354355.SAMN05660816_02492"/>
<gene>
    <name evidence="1" type="ORF">A4H97_19545</name>
</gene>
<proteinExistence type="predicted"/>
<comment type="caution">
    <text evidence="1">The sequence shown here is derived from an EMBL/GenBank/DDBJ whole genome shotgun (WGS) entry which is preliminary data.</text>
</comment>
<dbReference type="RefSeq" id="WP_081204913.1">
    <property type="nucleotide sequence ID" value="NZ_FOCZ01000004.1"/>
</dbReference>
<dbReference type="SUPFAM" id="SSF52540">
    <property type="entry name" value="P-loop containing nucleoside triphosphate hydrolases"/>
    <property type="match status" value="1"/>
</dbReference>
<protein>
    <submittedName>
        <fullName evidence="1">Error-prone repair protein ImuA</fullName>
    </submittedName>
</protein>
<dbReference type="Proteomes" id="UP000192610">
    <property type="component" value="Unassembled WGS sequence"/>
</dbReference>
<reference evidence="2" key="1">
    <citation type="submission" date="2016-04" db="EMBL/GenBank/DDBJ databases">
        <authorList>
            <person name="Chen L."/>
            <person name="Zhuang W."/>
            <person name="Wang G."/>
        </authorList>
    </citation>
    <scope>NUCLEOTIDE SEQUENCE [LARGE SCALE GENOMIC DNA]</scope>
    <source>
        <strain evidence="2">17621</strain>
    </source>
</reference>
<dbReference type="InterPro" id="IPR017026">
    <property type="entry name" value="ImuA"/>
</dbReference>